<comment type="pathway">
    <text evidence="1 9 14">Porphyrin-containing compound metabolism; protoporphyrin-IX biosynthesis; 5-aminolevulinate from L-glutamyl-tRNA(Glu): step 1/2.</text>
</comment>
<proteinExistence type="inferred from homology"/>
<dbReference type="InterPro" id="IPR015896">
    <property type="entry name" value="4pyrrol_synth_GluRdtase_dimer"/>
</dbReference>
<comment type="miscellaneous">
    <text evidence="9">During catalysis, the active site Cys acts as a nucleophile attacking the alpha-carbonyl group of tRNA-bound glutamate with the formation of a thioester intermediate between enzyme and glutamate, and the concomitant release of tRNA(Glu). The thioester intermediate is finally reduced by direct hydride transfer from NADPH, to form the product GSA.</text>
</comment>
<feature type="domain" description="Quinate/shikimate 5-dehydrogenase/glutamyl-tRNA reductase" evidence="18">
    <location>
        <begin position="179"/>
        <end position="314"/>
    </location>
</feature>
<dbReference type="NCBIfam" id="TIGR01035">
    <property type="entry name" value="hemA"/>
    <property type="match status" value="1"/>
</dbReference>
<feature type="binding site" evidence="9 11">
    <location>
        <position position="128"/>
    </location>
    <ligand>
        <name>substrate</name>
    </ligand>
</feature>
<dbReference type="SUPFAM" id="SSF69742">
    <property type="entry name" value="Glutamyl tRNA-reductase catalytic, N-terminal domain"/>
    <property type="match status" value="1"/>
</dbReference>
<feature type="site" description="Important for activity" evidence="9 13">
    <location>
        <position position="107"/>
    </location>
</feature>
<dbReference type="Gene3D" id="3.30.460.30">
    <property type="entry name" value="Glutamyl-tRNA reductase, N-terminal domain"/>
    <property type="match status" value="1"/>
</dbReference>
<dbReference type="AlphaFoldDB" id="A0A075X090"/>
<evidence type="ECO:0000256" key="4">
    <source>
        <dbReference type="ARBA" id="ARBA00022857"/>
    </source>
</evidence>
<evidence type="ECO:0000256" key="10">
    <source>
        <dbReference type="PIRSR" id="PIRSR000445-1"/>
    </source>
</evidence>
<feature type="binding site" evidence="9 11">
    <location>
        <begin position="122"/>
        <end position="124"/>
    </location>
    <ligand>
        <name>substrate</name>
    </ligand>
</feature>
<keyword evidence="15" id="KW-0175">Coiled coil</keyword>
<evidence type="ECO:0000256" key="3">
    <source>
        <dbReference type="ARBA" id="ARBA00012970"/>
    </source>
</evidence>
<evidence type="ECO:0000256" key="16">
    <source>
        <dbReference type="SAM" id="MobiDB-lite"/>
    </source>
</evidence>
<dbReference type="OrthoDB" id="110209at2"/>
<dbReference type="InterPro" id="IPR036291">
    <property type="entry name" value="NAD(P)-bd_dom_sf"/>
</dbReference>
<dbReference type="EC" id="1.2.1.70" evidence="3 9"/>
<evidence type="ECO:0000256" key="8">
    <source>
        <dbReference type="ARBA" id="ARBA00068659"/>
    </source>
</evidence>
<feature type="coiled-coil region" evidence="15">
    <location>
        <begin position="365"/>
        <end position="392"/>
    </location>
</feature>
<dbReference type="Gene3D" id="3.40.50.720">
    <property type="entry name" value="NAD(P)-binding Rossmann-like Domain"/>
    <property type="match status" value="1"/>
</dbReference>
<dbReference type="GO" id="GO:0008883">
    <property type="term" value="F:glutamyl-tRNA reductase activity"/>
    <property type="evidence" value="ECO:0007669"/>
    <property type="project" value="UniProtKB-UniRule"/>
</dbReference>
<dbReference type="HAMAP" id="MF_00087">
    <property type="entry name" value="Glu_tRNA_reductase"/>
    <property type="match status" value="1"/>
</dbReference>
<comment type="domain">
    <text evidence="9">Possesses an unusual extended V-shaped dimeric structure with each monomer consisting of three distinct domains arranged along a curved 'spinal' alpha-helix. The N-terminal catalytic domain specifically recognizes the glutamate moiety of the substrate. The second domain is the NADPH-binding domain, and the third C-terminal domain is responsible for dimerization.</text>
</comment>
<evidence type="ECO:0000256" key="6">
    <source>
        <dbReference type="ARBA" id="ARBA00023244"/>
    </source>
</evidence>
<comment type="similarity">
    <text evidence="2 9 14">Belongs to the glutamyl-tRNA reductase family.</text>
</comment>
<dbReference type="GO" id="GO:0019353">
    <property type="term" value="P:protoporphyrinogen IX biosynthetic process from glutamate"/>
    <property type="evidence" value="ECO:0007669"/>
    <property type="project" value="TreeGrafter"/>
</dbReference>
<dbReference type="Proteomes" id="UP000028481">
    <property type="component" value="Chromosome"/>
</dbReference>
<feature type="compositionally biased region" description="Basic and acidic residues" evidence="16">
    <location>
        <begin position="446"/>
        <end position="459"/>
    </location>
</feature>
<gene>
    <name evidence="9" type="primary">hemA</name>
    <name evidence="20" type="ORF">HL41_06555</name>
</gene>
<dbReference type="InterPro" id="IPR036343">
    <property type="entry name" value="GluRdtase_N_sf"/>
</dbReference>
<feature type="binding site" evidence="9 11">
    <location>
        <position position="117"/>
    </location>
    <ligand>
        <name>substrate</name>
    </ligand>
</feature>
<keyword evidence="21" id="KW-1185">Reference proteome</keyword>
<feature type="domain" description="Tetrapyrrole biosynthesis glutamyl-tRNA reductase dimerisation" evidence="17">
    <location>
        <begin position="329"/>
        <end position="426"/>
    </location>
</feature>
<dbReference type="Pfam" id="PF00745">
    <property type="entry name" value="GlutR_dimer"/>
    <property type="match status" value="1"/>
</dbReference>
<comment type="catalytic activity">
    <reaction evidence="7 9 14">
        <text>(S)-4-amino-5-oxopentanoate + tRNA(Glu) + NADP(+) = L-glutamyl-tRNA(Glu) + NADPH + H(+)</text>
        <dbReference type="Rhea" id="RHEA:12344"/>
        <dbReference type="Rhea" id="RHEA-COMP:9663"/>
        <dbReference type="Rhea" id="RHEA-COMP:9680"/>
        <dbReference type="ChEBI" id="CHEBI:15378"/>
        <dbReference type="ChEBI" id="CHEBI:57501"/>
        <dbReference type="ChEBI" id="CHEBI:57783"/>
        <dbReference type="ChEBI" id="CHEBI:58349"/>
        <dbReference type="ChEBI" id="CHEBI:78442"/>
        <dbReference type="ChEBI" id="CHEBI:78520"/>
        <dbReference type="EC" id="1.2.1.70"/>
    </reaction>
</comment>
<evidence type="ECO:0000313" key="21">
    <source>
        <dbReference type="Proteomes" id="UP000028481"/>
    </source>
</evidence>
<name>A0A075X090_9BACT</name>
<dbReference type="CDD" id="cd05213">
    <property type="entry name" value="NAD_bind_Glutamyl_tRNA_reduct"/>
    <property type="match status" value="1"/>
</dbReference>
<dbReference type="InterPro" id="IPR036453">
    <property type="entry name" value="GluRdtase_dimer_dom_sf"/>
</dbReference>
<dbReference type="HOGENOM" id="CLU_035113_2_2_0"/>
<feature type="active site" description="Nucleophile" evidence="9 10">
    <location>
        <position position="56"/>
    </location>
</feature>
<dbReference type="InterPro" id="IPR018214">
    <property type="entry name" value="GluRdtase_CS"/>
</dbReference>
<reference evidence="20 21" key="1">
    <citation type="journal article" date="2015" name="Genome Announc.">
        <title>Genome Sequence of a Sulfate-Reducing Thermophilic Bacterium, Thermodesulfobacterium commune DSM 2178T (Phylum Thermodesulfobacteria).</title>
        <authorList>
            <person name="Bhatnagar S."/>
            <person name="Badger J.H."/>
            <person name="Madupu R."/>
            <person name="Khouri H.M."/>
            <person name="O'Connor E.M."/>
            <person name="Robb F.T."/>
            <person name="Ward N.L."/>
            <person name="Eisen J.A."/>
        </authorList>
    </citation>
    <scope>NUCLEOTIDE SEQUENCE [LARGE SCALE GENOMIC DNA]</scope>
    <source>
        <strain evidence="20 21">DSM 2178</strain>
    </source>
</reference>
<evidence type="ECO:0000256" key="15">
    <source>
        <dbReference type="SAM" id="Coils"/>
    </source>
</evidence>
<evidence type="ECO:0000313" key="20">
    <source>
        <dbReference type="EMBL" id="AIH04407.1"/>
    </source>
</evidence>
<dbReference type="PANTHER" id="PTHR43013:SF1">
    <property type="entry name" value="GLUTAMYL-TRNA REDUCTASE"/>
    <property type="match status" value="1"/>
</dbReference>
<dbReference type="KEGG" id="tcm:HL41_06555"/>
<feature type="binding site" evidence="9 11">
    <location>
        <begin position="55"/>
        <end position="58"/>
    </location>
    <ligand>
        <name>substrate</name>
    </ligand>
</feature>
<sequence>MGLDLEITILLVGLNHKTAPVEIREKLSFKDSPVFPLEKLKSEGLSFKEAYFLSTCNRVEFCFVLEKSQKDFFLSELFSFFEKEVKVTQNELKKYFYQLENDEAVKHLFEVACGLDSLVLGEPQILGQVKEAYQKALFYKTSGIVLNRLLHRCFFVAKRVRTETGIGGGAVSISYAACELAKKILGSLKQKVVLLVGAGEMAELACMHFISAGVKKVLIANRTISKAVELADRFKGEAYSLEELPYVLTKADVVISSTGAPSFVITKKMVASILKLRKFRPLFIIDIAVPRDVEPEVNQLENVYVYNIDDLKEVVEGNFQERKKEALRAKVIIEEEVFKFKKWLKQMELHPTIKALSEKMEQLRKNELAKTLKKLKNLSEEEKQHLEVLTQSLVQKIIYYPIKFIKKDHHEKGSKAIGIIRQMFELDSLETETQFKQPENLENSDQTEKELPKREEKQPIDPSMKKVLLQ</sequence>
<keyword evidence="4 9" id="KW-0521">NADP</keyword>
<dbReference type="SUPFAM" id="SSF51735">
    <property type="entry name" value="NAD(P)-binding Rossmann-fold domains"/>
    <property type="match status" value="1"/>
</dbReference>
<dbReference type="FunFam" id="3.30.460.30:FF:000001">
    <property type="entry name" value="Glutamyl-tRNA reductase"/>
    <property type="match status" value="1"/>
</dbReference>
<feature type="compositionally biased region" description="Polar residues" evidence="16">
    <location>
        <begin position="433"/>
        <end position="444"/>
    </location>
</feature>
<evidence type="ECO:0000259" key="17">
    <source>
        <dbReference type="Pfam" id="PF00745"/>
    </source>
</evidence>
<evidence type="ECO:0000256" key="2">
    <source>
        <dbReference type="ARBA" id="ARBA00005916"/>
    </source>
</evidence>
<feature type="domain" description="Glutamyl-tRNA reductase N-terminal" evidence="19">
    <location>
        <begin position="12"/>
        <end position="164"/>
    </location>
</feature>
<evidence type="ECO:0000256" key="9">
    <source>
        <dbReference type="HAMAP-Rule" id="MF_00087"/>
    </source>
</evidence>
<evidence type="ECO:0000259" key="18">
    <source>
        <dbReference type="Pfam" id="PF01488"/>
    </source>
</evidence>
<dbReference type="PaxDb" id="289377-HL41_06555"/>
<feature type="region of interest" description="Disordered" evidence="16">
    <location>
        <begin position="433"/>
        <end position="470"/>
    </location>
</feature>
<accession>A0A075X090</accession>
<dbReference type="PIRSF" id="PIRSF000445">
    <property type="entry name" value="4pyrrol_synth_GluRdtase"/>
    <property type="match status" value="1"/>
</dbReference>
<dbReference type="UniPathway" id="UPA00251">
    <property type="reaction ID" value="UER00316"/>
</dbReference>
<dbReference type="SUPFAM" id="SSF69075">
    <property type="entry name" value="Glutamyl tRNA-reductase dimerization domain"/>
    <property type="match status" value="1"/>
</dbReference>
<dbReference type="FunFam" id="3.40.50.720:FF:000031">
    <property type="entry name" value="Glutamyl-tRNA reductase"/>
    <property type="match status" value="1"/>
</dbReference>
<dbReference type="RefSeq" id="WP_038062449.1">
    <property type="nucleotide sequence ID" value="NZ_CP008796.1"/>
</dbReference>
<dbReference type="InterPro" id="IPR015895">
    <property type="entry name" value="4pyrrol_synth_GluRdtase_N"/>
</dbReference>
<comment type="subunit">
    <text evidence="9">Homodimer.</text>
</comment>
<dbReference type="PANTHER" id="PTHR43013">
    <property type="entry name" value="GLUTAMYL-TRNA REDUCTASE"/>
    <property type="match status" value="1"/>
</dbReference>
<evidence type="ECO:0000256" key="14">
    <source>
        <dbReference type="RuleBase" id="RU000584"/>
    </source>
</evidence>
<comment type="function">
    <text evidence="9">Catalyzes the NADPH-dependent reduction of glutamyl-tRNA(Glu) to glutamate 1-semialdehyde (GSA).</text>
</comment>
<feature type="binding site" evidence="9 12">
    <location>
        <begin position="197"/>
        <end position="202"/>
    </location>
    <ligand>
        <name>NADP(+)</name>
        <dbReference type="ChEBI" id="CHEBI:58349"/>
    </ligand>
</feature>
<evidence type="ECO:0000256" key="5">
    <source>
        <dbReference type="ARBA" id="ARBA00023002"/>
    </source>
</evidence>
<dbReference type="STRING" id="289377.HL41_06555"/>
<keyword evidence="5 9" id="KW-0560">Oxidoreductase</keyword>
<keyword evidence="6 9" id="KW-0627">Porphyrin biosynthesis</keyword>
<evidence type="ECO:0000256" key="13">
    <source>
        <dbReference type="PIRSR" id="PIRSR000445-4"/>
    </source>
</evidence>
<dbReference type="InterPro" id="IPR006151">
    <property type="entry name" value="Shikm_DH/Glu-tRNA_Rdtase"/>
</dbReference>
<dbReference type="EMBL" id="CP008796">
    <property type="protein sequence ID" value="AIH04407.1"/>
    <property type="molecule type" value="Genomic_DNA"/>
</dbReference>
<dbReference type="GO" id="GO:0050661">
    <property type="term" value="F:NADP binding"/>
    <property type="evidence" value="ECO:0007669"/>
    <property type="project" value="InterPro"/>
</dbReference>
<dbReference type="PROSITE" id="PS00747">
    <property type="entry name" value="GLUTR"/>
    <property type="match status" value="1"/>
</dbReference>
<organism evidence="20 21">
    <name type="scientific">Thermodesulfobacterium commune DSM 2178</name>
    <dbReference type="NCBI Taxonomy" id="289377"/>
    <lineage>
        <taxon>Bacteria</taxon>
        <taxon>Pseudomonadati</taxon>
        <taxon>Thermodesulfobacteriota</taxon>
        <taxon>Thermodesulfobacteria</taxon>
        <taxon>Thermodesulfobacteriales</taxon>
        <taxon>Thermodesulfobacteriaceae</taxon>
        <taxon>Thermodesulfobacterium</taxon>
    </lineage>
</organism>
<evidence type="ECO:0000256" key="7">
    <source>
        <dbReference type="ARBA" id="ARBA00047464"/>
    </source>
</evidence>
<evidence type="ECO:0000256" key="12">
    <source>
        <dbReference type="PIRSR" id="PIRSR000445-3"/>
    </source>
</evidence>
<evidence type="ECO:0000256" key="11">
    <source>
        <dbReference type="PIRSR" id="PIRSR000445-2"/>
    </source>
</evidence>
<evidence type="ECO:0000259" key="19">
    <source>
        <dbReference type="Pfam" id="PF05201"/>
    </source>
</evidence>
<dbReference type="Pfam" id="PF01488">
    <property type="entry name" value="Shikimate_DH"/>
    <property type="match status" value="1"/>
</dbReference>
<evidence type="ECO:0000256" key="1">
    <source>
        <dbReference type="ARBA" id="ARBA00005059"/>
    </source>
</evidence>
<protein>
    <recommendedName>
        <fullName evidence="8 9">Glutamyl-tRNA reductase</fullName>
        <shortName evidence="9">GluTR</shortName>
        <ecNumber evidence="3 9">1.2.1.70</ecNumber>
    </recommendedName>
</protein>
<dbReference type="eggNOG" id="COG0373">
    <property type="taxonomic scope" value="Bacteria"/>
</dbReference>
<dbReference type="InterPro" id="IPR000343">
    <property type="entry name" value="4pyrrol_synth_GluRdtase"/>
</dbReference>
<dbReference type="Pfam" id="PF05201">
    <property type="entry name" value="GlutR_N"/>
    <property type="match status" value="1"/>
</dbReference>